<protein>
    <submittedName>
        <fullName evidence="1">Putative secreted protein</fullName>
    </submittedName>
</protein>
<sequence>MQVKNLLSGLLLSVKNILTLHNLTYLITSANGYLTNKKVNILQQKINPLMLFAQKNTFQRFPQKGRK</sequence>
<evidence type="ECO:0000313" key="1">
    <source>
        <dbReference type="EMBL" id="MBW74581.1"/>
    </source>
</evidence>
<dbReference type="EMBL" id="GGFL01010403">
    <property type="protein sequence ID" value="MBW74581.1"/>
    <property type="molecule type" value="Transcribed_RNA"/>
</dbReference>
<organism evidence="1">
    <name type="scientific">Anopheles darlingi</name>
    <name type="common">Mosquito</name>
    <dbReference type="NCBI Taxonomy" id="43151"/>
    <lineage>
        <taxon>Eukaryota</taxon>
        <taxon>Metazoa</taxon>
        <taxon>Ecdysozoa</taxon>
        <taxon>Arthropoda</taxon>
        <taxon>Hexapoda</taxon>
        <taxon>Insecta</taxon>
        <taxon>Pterygota</taxon>
        <taxon>Neoptera</taxon>
        <taxon>Endopterygota</taxon>
        <taxon>Diptera</taxon>
        <taxon>Nematocera</taxon>
        <taxon>Culicoidea</taxon>
        <taxon>Culicidae</taxon>
        <taxon>Anophelinae</taxon>
        <taxon>Anopheles</taxon>
    </lineage>
</organism>
<dbReference type="AlphaFoldDB" id="A0A2M4DAR0"/>
<name>A0A2M4DAR0_ANODA</name>
<proteinExistence type="predicted"/>
<accession>A0A2M4DAR0</accession>
<reference evidence="1" key="1">
    <citation type="submission" date="2018-01" db="EMBL/GenBank/DDBJ databases">
        <title>An insight into the sialome of Amazonian anophelines.</title>
        <authorList>
            <person name="Ribeiro J.M."/>
            <person name="Scarpassa V."/>
            <person name="Calvo E."/>
        </authorList>
    </citation>
    <scope>NUCLEOTIDE SEQUENCE</scope>
</reference>